<reference evidence="3" key="1">
    <citation type="journal article" date="2019" name="Int. J. Syst. Evol. Microbiol.">
        <title>The Global Catalogue of Microorganisms (GCM) 10K type strain sequencing project: providing services to taxonomists for standard genome sequencing and annotation.</title>
        <authorList>
            <consortium name="The Broad Institute Genomics Platform"/>
            <consortium name="The Broad Institute Genome Sequencing Center for Infectious Disease"/>
            <person name="Wu L."/>
            <person name="Ma J."/>
        </authorList>
    </citation>
    <scope>NUCLEOTIDE SEQUENCE [LARGE SCALE GENOMIC DNA]</scope>
    <source>
        <strain evidence="3">KCTC 42087</strain>
    </source>
</reference>
<dbReference type="SUPFAM" id="SSF53335">
    <property type="entry name" value="S-adenosyl-L-methionine-dependent methyltransferases"/>
    <property type="match status" value="1"/>
</dbReference>
<dbReference type="GO" id="GO:0102208">
    <property type="term" value="F:2-polyprenyl-6-hydroxyphenol methylase activity"/>
    <property type="evidence" value="ECO:0007669"/>
    <property type="project" value="UniProtKB-EC"/>
</dbReference>
<accession>A0ABW1AH09</accession>
<keyword evidence="2" id="KW-0808">Transferase</keyword>
<keyword evidence="3" id="KW-1185">Reference proteome</keyword>
<dbReference type="Pfam" id="PF13649">
    <property type="entry name" value="Methyltransf_25"/>
    <property type="match status" value="1"/>
</dbReference>
<dbReference type="GO" id="GO:0061542">
    <property type="term" value="F:3-demethylubiquinol 3-O-methyltransferase activity"/>
    <property type="evidence" value="ECO:0007669"/>
    <property type="project" value="UniProtKB-EC"/>
</dbReference>
<dbReference type="CDD" id="cd02440">
    <property type="entry name" value="AdoMet_MTases"/>
    <property type="match status" value="1"/>
</dbReference>
<dbReference type="RefSeq" id="WP_378291378.1">
    <property type="nucleotide sequence ID" value="NZ_JBHSON010000127.1"/>
</dbReference>
<gene>
    <name evidence="2" type="ORF">ACFPZN_50400</name>
</gene>
<feature type="domain" description="Methyltransferase" evidence="1">
    <location>
        <begin position="43"/>
        <end position="133"/>
    </location>
</feature>
<organism evidence="2 3">
    <name type="scientific">Actinomadura rugatobispora</name>
    <dbReference type="NCBI Taxonomy" id="1994"/>
    <lineage>
        <taxon>Bacteria</taxon>
        <taxon>Bacillati</taxon>
        <taxon>Actinomycetota</taxon>
        <taxon>Actinomycetes</taxon>
        <taxon>Streptosporangiales</taxon>
        <taxon>Thermomonosporaceae</taxon>
        <taxon>Actinomadura</taxon>
    </lineage>
</organism>
<sequence length="237" mass="25730">MYEIDAAKIYEPLHEARGKDFEAEAGRVAEVIRERRPDAGSLLDVACGTGAHLRRFAGLFDRVEGLDASEAMLAVAGAGTPGVPLHRADMRDFGLPRGYDAITCLFSSIGYLGTTEDLDAALGTFAKHLEPGGVVVIEPWWFPETFLDGYVASDAVEVEGYDIVRLSHSRLDGDASLMTVHYVIADAESGARHFTETHRCTLFEQVQYEDAFRRAGLAVEYVDGLATGRGLFVGVGK</sequence>
<dbReference type="PANTHER" id="PTHR43591">
    <property type="entry name" value="METHYLTRANSFERASE"/>
    <property type="match status" value="1"/>
</dbReference>
<evidence type="ECO:0000259" key="1">
    <source>
        <dbReference type="Pfam" id="PF13649"/>
    </source>
</evidence>
<dbReference type="EMBL" id="JBHSON010000127">
    <property type="protein sequence ID" value="MFC5753881.1"/>
    <property type="molecule type" value="Genomic_DNA"/>
</dbReference>
<dbReference type="InterPro" id="IPR041698">
    <property type="entry name" value="Methyltransf_25"/>
</dbReference>
<dbReference type="GO" id="GO:0032259">
    <property type="term" value="P:methylation"/>
    <property type="evidence" value="ECO:0007669"/>
    <property type="project" value="UniProtKB-KW"/>
</dbReference>
<evidence type="ECO:0000313" key="3">
    <source>
        <dbReference type="Proteomes" id="UP001596074"/>
    </source>
</evidence>
<dbReference type="Proteomes" id="UP001596074">
    <property type="component" value="Unassembled WGS sequence"/>
</dbReference>
<dbReference type="InterPro" id="IPR029063">
    <property type="entry name" value="SAM-dependent_MTases_sf"/>
</dbReference>
<protein>
    <submittedName>
        <fullName evidence="2">Class I SAM-dependent methyltransferase</fullName>
        <ecNumber evidence="2">2.1.1.222</ecNumber>
        <ecNumber evidence="2">2.1.1.64</ecNumber>
    </submittedName>
</protein>
<dbReference type="EC" id="2.1.1.222" evidence="2"/>
<dbReference type="Gene3D" id="2.20.130.10">
    <property type="entry name" value="CAC2371-like domains"/>
    <property type="match status" value="1"/>
</dbReference>
<keyword evidence="2" id="KW-0489">Methyltransferase</keyword>
<comment type="caution">
    <text evidence="2">The sequence shown here is derived from an EMBL/GenBank/DDBJ whole genome shotgun (WGS) entry which is preliminary data.</text>
</comment>
<dbReference type="EC" id="2.1.1.64" evidence="2"/>
<name>A0ABW1AH09_9ACTN</name>
<dbReference type="Gene3D" id="3.40.50.150">
    <property type="entry name" value="Vaccinia Virus protein VP39"/>
    <property type="match status" value="1"/>
</dbReference>
<evidence type="ECO:0000313" key="2">
    <source>
        <dbReference type="EMBL" id="MFC5753881.1"/>
    </source>
</evidence>
<proteinExistence type="predicted"/>